<accession>A0A9W8EAC3</accession>
<dbReference type="SUPFAM" id="SSF118203">
    <property type="entry name" value="Vacuolar ATP synthase subunit C"/>
    <property type="match status" value="1"/>
</dbReference>
<evidence type="ECO:0000256" key="3">
    <source>
        <dbReference type="ARBA" id="ARBA00022781"/>
    </source>
</evidence>
<dbReference type="GO" id="GO:0046961">
    <property type="term" value="F:proton-transporting ATPase activity, rotational mechanism"/>
    <property type="evidence" value="ECO:0007669"/>
    <property type="project" value="InterPro"/>
</dbReference>
<comment type="function">
    <text evidence="6">Subunit of the V1 complex of vacuolar(H+)-ATPase (V-ATPase), a multisubunit enzyme composed of a peripheral complex (V1) that hydrolyzes ATP and a membrane integral complex (V0) that translocates protons. V-ATPase is responsible for acidifying and maintaining the pH of intracellular compartments and in some cell types, is targeted to the plasma membrane, where it is responsible for acidifying the extracellular environment. Subunit C is necessary for the assembly of the catalytic sector of the enzyme and is likely to have a specific function in its catalytic activity.</text>
</comment>
<protein>
    <recommendedName>
        <fullName evidence="6">V-type proton ATPase subunit C</fullName>
    </recommendedName>
</protein>
<evidence type="ECO:0000313" key="8">
    <source>
        <dbReference type="Proteomes" id="UP001151582"/>
    </source>
</evidence>
<dbReference type="GO" id="GO:0000221">
    <property type="term" value="C:vacuolar proton-transporting V-type ATPase, V1 domain"/>
    <property type="evidence" value="ECO:0007669"/>
    <property type="project" value="TreeGrafter"/>
</dbReference>
<dbReference type="Proteomes" id="UP001151582">
    <property type="component" value="Unassembled WGS sequence"/>
</dbReference>
<dbReference type="Pfam" id="PF03223">
    <property type="entry name" value="V-ATPase_C"/>
    <property type="match status" value="1"/>
</dbReference>
<evidence type="ECO:0000256" key="4">
    <source>
        <dbReference type="ARBA" id="ARBA00023065"/>
    </source>
</evidence>
<comment type="similarity">
    <text evidence="1 6">Belongs to the V-ATPase C subunit family.</text>
</comment>
<dbReference type="OrthoDB" id="6605928at2759"/>
<feature type="non-terminal residue" evidence="7">
    <location>
        <position position="350"/>
    </location>
</feature>
<comment type="subunit">
    <text evidence="6">V-ATPase is a heteromultimeric enzyme composed of a peripheral catalytic V1 complex (components A to H) attached to an integral membrane V0 proton pore complex.</text>
</comment>
<proteinExistence type="inferred from homology"/>
<evidence type="ECO:0000256" key="6">
    <source>
        <dbReference type="RuleBase" id="RU364010"/>
    </source>
</evidence>
<dbReference type="FunFam" id="3.30.70.100:FF:000002">
    <property type="entry name" value="V-type proton ATPase subunit C"/>
    <property type="match status" value="1"/>
</dbReference>
<sequence length="350" mass="40182">TGTLDGLVQLSDELVKTDVSYGGAVGKVVDVLRNLLQDEQVLSSMLTINDKSVDQYLKTFSWDSTKYRSDRPLSDICQTIAQQVSSIEGGLKTKLSEYNVVKNNLQALTRKQHGNLSIRGLADIVREEHVVKDSEYLKTLFVAVPNSLLKEWDMQYETITQMVVPRSATKVTQDQEYTLYSVVVFERVVDEFVNKCRENKFIVREYDFNPEQDQKDRVTMLETESEEKELQTTLIQWCHTSFGEVFSAWVHIKALRVFVESILRYGLPPDFISALVKPKPKSEKKIRDTLVTRYASLERALATNQPGKGKNKAYTPDDETHLDEFQHVLGSDYTPFVMFEVNWDVFDSEH</sequence>
<dbReference type="InterPro" id="IPR036132">
    <property type="entry name" value="Vac_ATP_synth_c_sf"/>
</dbReference>
<dbReference type="CDD" id="cd14785">
    <property type="entry name" value="V-ATPase_C"/>
    <property type="match status" value="1"/>
</dbReference>
<dbReference type="InterPro" id="IPR004907">
    <property type="entry name" value="ATPase_V1-cplx_csu"/>
</dbReference>
<keyword evidence="3 6" id="KW-0375">Hydrogen ion transport</keyword>
<comment type="caution">
    <text evidence="7">The sequence shown here is derived from an EMBL/GenBank/DDBJ whole genome shotgun (WGS) entry which is preliminary data.</text>
</comment>
<dbReference type="Gene3D" id="3.30.70.1180">
    <property type="entry name" value="Vacuolar atp synthase subunit c, domain 1"/>
    <property type="match status" value="1"/>
</dbReference>
<evidence type="ECO:0000256" key="1">
    <source>
        <dbReference type="ARBA" id="ARBA00006138"/>
    </source>
</evidence>
<gene>
    <name evidence="7" type="primary">VMA5</name>
    <name evidence="7" type="ORF">H4R34_005340</name>
</gene>
<dbReference type="PANTHER" id="PTHR10137">
    <property type="entry name" value="V-TYPE PROTON ATPASE SUBUNIT C"/>
    <property type="match status" value="1"/>
</dbReference>
<reference evidence="7" key="1">
    <citation type="submission" date="2022-07" db="EMBL/GenBank/DDBJ databases">
        <title>Phylogenomic reconstructions and comparative analyses of Kickxellomycotina fungi.</title>
        <authorList>
            <person name="Reynolds N.K."/>
            <person name="Stajich J.E."/>
            <person name="Barry K."/>
            <person name="Grigoriev I.V."/>
            <person name="Crous P."/>
            <person name="Smith M.E."/>
        </authorList>
    </citation>
    <scope>NUCLEOTIDE SEQUENCE</scope>
    <source>
        <strain evidence="7">RSA 567</strain>
    </source>
</reference>
<evidence type="ECO:0000256" key="2">
    <source>
        <dbReference type="ARBA" id="ARBA00022448"/>
    </source>
</evidence>
<dbReference type="AlphaFoldDB" id="A0A9W8EAC3"/>
<name>A0A9W8EAC3_9FUNG</name>
<keyword evidence="4 6" id="KW-0406">Ion transport</keyword>
<dbReference type="PANTHER" id="PTHR10137:SF0">
    <property type="entry name" value="V-TYPE PROTON ATPASE SUBUNIT C"/>
    <property type="match status" value="1"/>
</dbReference>
<dbReference type="Gene3D" id="1.20.1460.10">
    <property type="entry name" value="subunit c (vma5p) of the yeast v-atpase, domain 2"/>
    <property type="match status" value="1"/>
</dbReference>
<dbReference type="Gene3D" id="3.30.70.100">
    <property type="match status" value="1"/>
</dbReference>
<dbReference type="EMBL" id="JANBQB010000999">
    <property type="protein sequence ID" value="KAJ1972650.1"/>
    <property type="molecule type" value="Genomic_DNA"/>
</dbReference>
<keyword evidence="2 6" id="KW-0813">Transport</keyword>
<keyword evidence="8" id="KW-1185">Reference proteome</keyword>
<evidence type="ECO:0000256" key="5">
    <source>
        <dbReference type="ARBA" id="ARBA00053565"/>
    </source>
</evidence>
<comment type="function">
    <text evidence="5">Subunit of the V1 complex of vacuolar(H+)-ATPase (V-ATPase), a multisubunit enzyme composed of a peripheral complex (V1) that hydrolyzes ATP and a membrane integral complex (V0) that translocates protons. V-ATPase is responsible for acidifying and maintaining the pH of intracellular compartments. Subunit C is necessary for the assembly of the catalytic sector of the enzyme and is likely to have a specific function in its catalytic activity. Reversibly leaves the enzyme after glucose depletion, causing the catalytic subcomplex V1 to detach from the V0 section.</text>
</comment>
<organism evidence="7 8">
    <name type="scientific">Dimargaris verticillata</name>
    <dbReference type="NCBI Taxonomy" id="2761393"/>
    <lineage>
        <taxon>Eukaryota</taxon>
        <taxon>Fungi</taxon>
        <taxon>Fungi incertae sedis</taxon>
        <taxon>Zoopagomycota</taxon>
        <taxon>Kickxellomycotina</taxon>
        <taxon>Dimargaritomycetes</taxon>
        <taxon>Dimargaritales</taxon>
        <taxon>Dimargaritaceae</taxon>
        <taxon>Dimargaris</taxon>
    </lineage>
</organism>
<evidence type="ECO:0000313" key="7">
    <source>
        <dbReference type="EMBL" id="KAJ1972650.1"/>
    </source>
</evidence>